<evidence type="ECO:0000313" key="2">
    <source>
        <dbReference type="EMBL" id="KIH48170.1"/>
    </source>
</evidence>
<evidence type="ECO:0000313" key="3">
    <source>
        <dbReference type="Proteomes" id="UP000054047"/>
    </source>
</evidence>
<keyword evidence="1" id="KW-0175">Coiled coil</keyword>
<feature type="coiled-coil region" evidence="1">
    <location>
        <begin position="68"/>
        <end position="111"/>
    </location>
</feature>
<dbReference type="GO" id="GO:0005743">
    <property type="term" value="C:mitochondrial inner membrane"/>
    <property type="evidence" value="ECO:0007669"/>
    <property type="project" value="InterPro"/>
</dbReference>
<name>A0A0C2FHV5_9BILA</name>
<proteinExistence type="predicted"/>
<dbReference type="OrthoDB" id="624114at2759"/>
<accession>A0A0C2FHV5</accession>
<keyword evidence="3" id="KW-1185">Reference proteome</keyword>
<reference evidence="2 3" key="1">
    <citation type="submission" date="2013-12" db="EMBL/GenBank/DDBJ databases">
        <title>Draft genome of the parsitic nematode Ancylostoma duodenale.</title>
        <authorList>
            <person name="Mitreva M."/>
        </authorList>
    </citation>
    <scope>NUCLEOTIDE SEQUENCE [LARGE SCALE GENOMIC DNA]</scope>
    <source>
        <strain evidence="2 3">Zhejiang</strain>
    </source>
</reference>
<protein>
    <submittedName>
        <fullName evidence="2">Uncharacterized protein</fullName>
    </submittedName>
</protein>
<dbReference type="PANTHER" id="PTHR14009">
    <property type="entry name" value="LEUCINE ZIPPER-EF-HAND CONTAINING TRANSMEMBRANE PROTEIN"/>
    <property type="match status" value="1"/>
</dbReference>
<feature type="non-terminal residue" evidence="2">
    <location>
        <position position="121"/>
    </location>
</feature>
<evidence type="ECO:0000256" key="1">
    <source>
        <dbReference type="SAM" id="Coils"/>
    </source>
</evidence>
<dbReference type="EMBL" id="KN761969">
    <property type="protein sequence ID" value="KIH48170.1"/>
    <property type="molecule type" value="Genomic_DNA"/>
</dbReference>
<dbReference type="InterPro" id="IPR044202">
    <property type="entry name" value="LETM1/MDM38-like"/>
</dbReference>
<dbReference type="GO" id="GO:0030003">
    <property type="term" value="P:intracellular monoatomic cation homeostasis"/>
    <property type="evidence" value="ECO:0007669"/>
    <property type="project" value="TreeGrafter"/>
</dbReference>
<organism evidence="2 3">
    <name type="scientific">Ancylostoma duodenale</name>
    <dbReference type="NCBI Taxonomy" id="51022"/>
    <lineage>
        <taxon>Eukaryota</taxon>
        <taxon>Metazoa</taxon>
        <taxon>Ecdysozoa</taxon>
        <taxon>Nematoda</taxon>
        <taxon>Chromadorea</taxon>
        <taxon>Rhabditida</taxon>
        <taxon>Rhabditina</taxon>
        <taxon>Rhabditomorpha</taxon>
        <taxon>Strongyloidea</taxon>
        <taxon>Ancylostomatidae</taxon>
        <taxon>Ancylostomatinae</taxon>
        <taxon>Ancylostoma</taxon>
    </lineage>
</organism>
<dbReference type="AlphaFoldDB" id="A0A0C2FHV5"/>
<dbReference type="PANTHER" id="PTHR14009:SF1">
    <property type="entry name" value="MITOCHONDRIAL PROTON_CALCIUM EXCHANGER PROTEIN"/>
    <property type="match status" value="1"/>
</dbReference>
<gene>
    <name evidence="2" type="ORF">ANCDUO_21764</name>
</gene>
<feature type="non-terminal residue" evidence="2">
    <location>
        <position position="1"/>
    </location>
</feature>
<sequence length="121" mass="13557">LRQWLELSLNDKVPPSLLLLSRALYLPEDISFTDRLKALVQILPEGIAESTRQKLTELEGGKVDHKARLNLIKQIEEAIAKEKAMEEDKKKEEEKQKVLQLKTEEEKARVAAAAAAEGVAA</sequence>
<dbReference type="Proteomes" id="UP000054047">
    <property type="component" value="Unassembled WGS sequence"/>
</dbReference>